<keyword evidence="2" id="KW-0540">Nuclease</keyword>
<evidence type="ECO:0000259" key="1">
    <source>
        <dbReference type="Pfam" id="PF04480"/>
    </source>
</evidence>
<dbReference type="InterPro" id="IPR011335">
    <property type="entry name" value="Restrct_endonuc-II-like"/>
</dbReference>
<organism evidence="2 3">
    <name type="scientific">Asticcacaulis machinosus</name>
    <dbReference type="NCBI Taxonomy" id="2984211"/>
    <lineage>
        <taxon>Bacteria</taxon>
        <taxon>Pseudomonadati</taxon>
        <taxon>Pseudomonadota</taxon>
        <taxon>Alphaproteobacteria</taxon>
        <taxon>Caulobacterales</taxon>
        <taxon>Caulobacteraceae</taxon>
        <taxon>Asticcacaulis</taxon>
    </lineage>
</organism>
<keyword evidence="2" id="KW-0378">Hydrolase</keyword>
<feature type="domain" description="DUF559" evidence="1">
    <location>
        <begin position="5"/>
        <end position="110"/>
    </location>
</feature>
<keyword evidence="2" id="KW-0255">Endonuclease</keyword>
<comment type="caution">
    <text evidence="2">The sequence shown here is derived from an EMBL/GenBank/DDBJ whole genome shotgun (WGS) entry which is preliminary data.</text>
</comment>
<proteinExistence type="predicted"/>
<dbReference type="PANTHER" id="PTHR38590:SF1">
    <property type="entry name" value="BLL0828 PROTEIN"/>
    <property type="match status" value="1"/>
</dbReference>
<reference evidence="2 3" key="1">
    <citation type="submission" date="2023-01" db="EMBL/GenBank/DDBJ databases">
        <title>Novel species of the genus Asticcacaulis isolated from rivers.</title>
        <authorList>
            <person name="Lu H."/>
        </authorList>
    </citation>
    <scope>NUCLEOTIDE SEQUENCE [LARGE SCALE GENOMIC DNA]</scope>
    <source>
        <strain evidence="2 3">LKC15W</strain>
    </source>
</reference>
<evidence type="ECO:0000313" key="3">
    <source>
        <dbReference type="Proteomes" id="UP001218579"/>
    </source>
</evidence>
<dbReference type="Proteomes" id="UP001218579">
    <property type="component" value="Unassembled WGS sequence"/>
</dbReference>
<dbReference type="SUPFAM" id="SSF52980">
    <property type="entry name" value="Restriction endonuclease-like"/>
    <property type="match status" value="1"/>
</dbReference>
<dbReference type="EMBL" id="JAQQKV010000003">
    <property type="protein sequence ID" value="MDC7677239.1"/>
    <property type="molecule type" value="Genomic_DNA"/>
</dbReference>
<protein>
    <submittedName>
        <fullName evidence="2">Endonuclease domain-containing protein</fullName>
    </submittedName>
</protein>
<evidence type="ECO:0000313" key="2">
    <source>
        <dbReference type="EMBL" id="MDC7677239.1"/>
    </source>
</evidence>
<keyword evidence="3" id="KW-1185">Reference proteome</keyword>
<dbReference type="PANTHER" id="PTHR38590">
    <property type="entry name" value="BLL0828 PROTEIN"/>
    <property type="match status" value="1"/>
</dbReference>
<dbReference type="InterPro" id="IPR047216">
    <property type="entry name" value="Endonuclease_DUF559_bact"/>
</dbReference>
<accession>A0ABT5HLW0</accession>
<name>A0ABT5HLW0_9CAUL</name>
<dbReference type="InterPro" id="IPR007569">
    <property type="entry name" value="DUF559"/>
</dbReference>
<dbReference type="Gene3D" id="3.40.960.10">
    <property type="entry name" value="VSR Endonuclease"/>
    <property type="match status" value="1"/>
</dbReference>
<dbReference type="Pfam" id="PF04480">
    <property type="entry name" value="DUF559"/>
    <property type="match status" value="1"/>
</dbReference>
<gene>
    <name evidence="2" type="ORF">PQU98_13930</name>
</gene>
<dbReference type="GO" id="GO:0004519">
    <property type="term" value="F:endonuclease activity"/>
    <property type="evidence" value="ECO:0007669"/>
    <property type="project" value="UniProtKB-KW"/>
</dbReference>
<dbReference type="CDD" id="cd01038">
    <property type="entry name" value="Endonuclease_DUF559"/>
    <property type="match status" value="1"/>
</dbReference>
<dbReference type="RefSeq" id="WP_272745565.1">
    <property type="nucleotide sequence ID" value="NZ_JAQQKV010000003.1"/>
</dbReference>
<sequence>MTDDTRSFAKTLRADMSLPEMLVWTRLKHRQAGKPVFRRQYPIGPYVADFYCSKARLAIEIDGMAHDVGDRPERDIVRDQRLRDKGFEVYRISARDVLADPDEAVEGILIVALGRLKVFGR</sequence>